<accession>A0A9D7SSP0</accession>
<dbReference type="EMBL" id="JADKGY010000001">
    <property type="protein sequence ID" value="MBK9981142.1"/>
    <property type="molecule type" value="Genomic_DNA"/>
</dbReference>
<protein>
    <recommendedName>
        <fullName evidence="4">Lipoprotein</fullName>
    </recommendedName>
</protein>
<proteinExistence type="predicted"/>
<organism evidence="2 3">
    <name type="scientific">Candidatus Opimibacter skivensis</name>
    <dbReference type="NCBI Taxonomy" id="2982028"/>
    <lineage>
        <taxon>Bacteria</taxon>
        <taxon>Pseudomonadati</taxon>
        <taxon>Bacteroidota</taxon>
        <taxon>Saprospiria</taxon>
        <taxon>Saprospirales</taxon>
        <taxon>Saprospiraceae</taxon>
        <taxon>Candidatus Opimibacter</taxon>
    </lineage>
</organism>
<evidence type="ECO:0000313" key="2">
    <source>
        <dbReference type="EMBL" id="MBK9981142.1"/>
    </source>
</evidence>
<evidence type="ECO:0000256" key="1">
    <source>
        <dbReference type="SAM" id="SignalP"/>
    </source>
</evidence>
<sequence length="252" mass="28741">MKSNCLFLAILAFLLFYSCKSAVAPVQSKTSCLLEGKYLNYTVLEHCPDILPGQVPNFALEIDFKHKDTIDLFNGFERFRMAYTGPTDSCTYTIKDATQFGDMKFRLQGDTIIRLYDSAWTQLKTTTIFRRIDDSKPWGFANYLNECVLVGTWNLIKEGAGKDHKVIFLRNGQVDGMKPYLSYEICYAGDCLEETEPFSNTINLLDDHNQYTTFSFVITPGRRTIKFYSIGKEIPDQKGGRKIGALAFELQQ</sequence>
<feature type="chain" id="PRO_5038954760" description="Lipoprotein" evidence="1">
    <location>
        <begin position="25"/>
        <end position="252"/>
    </location>
</feature>
<dbReference type="AlphaFoldDB" id="A0A9D7SSP0"/>
<feature type="signal peptide" evidence="1">
    <location>
        <begin position="1"/>
        <end position="24"/>
    </location>
</feature>
<reference evidence="2 3" key="1">
    <citation type="submission" date="2020-10" db="EMBL/GenBank/DDBJ databases">
        <title>Connecting structure to function with the recovery of over 1000 high-quality activated sludge metagenome-assembled genomes encoding full-length rRNA genes using long-read sequencing.</title>
        <authorList>
            <person name="Singleton C.M."/>
            <person name="Petriglieri F."/>
            <person name="Kristensen J.M."/>
            <person name="Kirkegaard R.H."/>
            <person name="Michaelsen T.Y."/>
            <person name="Andersen M.H."/>
            <person name="Karst S.M."/>
            <person name="Dueholm M.S."/>
            <person name="Nielsen P.H."/>
            <person name="Albertsen M."/>
        </authorList>
    </citation>
    <scope>NUCLEOTIDE SEQUENCE [LARGE SCALE GENOMIC DNA]</scope>
    <source>
        <strain evidence="2">Ribe_18-Q3-R11-54_MAXAC.273</strain>
    </source>
</reference>
<keyword evidence="1" id="KW-0732">Signal</keyword>
<comment type="caution">
    <text evidence="2">The sequence shown here is derived from an EMBL/GenBank/DDBJ whole genome shotgun (WGS) entry which is preliminary data.</text>
</comment>
<dbReference type="Proteomes" id="UP000808337">
    <property type="component" value="Unassembled WGS sequence"/>
</dbReference>
<evidence type="ECO:0008006" key="4">
    <source>
        <dbReference type="Google" id="ProtNLM"/>
    </source>
</evidence>
<dbReference type="PROSITE" id="PS51257">
    <property type="entry name" value="PROKAR_LIPOPROTEIN"/>
    <property type="match status" value="1"/>
</dbReference>
<gene>
    <name evidence="2" type="ORF">IPP15_01730</name>
</gene>
<name>A0A9D7SSP0_9BACT</name>
<evidence type="ECO:0000313" key="3">
    <source>
        <dbReference type="Proteomes" id="UP000808337"/>
    </source>
</evidence>